<evidence type="ECO:0000259" key="18">
    <source>
        <dbReference type="SMART" id="SM00859"/>
    </source>
</evidence>
<dbReference type="PROSITE" id="PS01103">
    <property type="entry name" value="ASD"/>
    <property type="match status" value="1"/>
</dbReference>
<reference evidence="19 20" key="1">
    <citation type="submission" date="2019-02" db="EMBL/GenBank/DDBJ databases">
        <title>Deep-cultivation of Planctomycetes and their phenomic and genomic characterization uncovers novel biology.</title>
        <authorList>
            <person name="Wiegand S."/>
            <person name="Jogler M."/>
            <person name="Boedeker C."/>
            <person name="Pinto D."/>
            <person name="Vollmers J."/>
            <person name="Rivas-Marin E."/>
            <person name="Kohn T."/>
            <person name="Peeters S.H."/>
            <person name="Heuer A."/>
            <person name="Rast P."/>
            <person name="Oberbeckmann S."/>
            <person name="Bunk B."/>
            <person name="Jeske O."/>
            <person name="Meyerdierks A."/>
            <person name="Storesund J.E."/>
            <person name="Kallscheuer N."/>
            <person name="Luecker S."/>
            <person name="Lage O.M."/>
            <person name="Pohl T."/>
            <person name="Merkel B.J."/>
            <person name="Hornburger P."/>
            <person name="Mueller R.-W."/>
            <person name="Bruemmer F."/>
            <person name="Labrenz M."/>
            <person name="Spormann A.M."/>
            <person name="Op den Camp H."/>
            <person name="Overmann J."/>
            <person name="Amann R."/>
            <person name="Jetten M.S.M."/>
            <person name="Mascher T."/>
            <person name="Medema M.H."/>
            <person name="Devos D.P."/>
            <person name="Kaster A.-K."/>
            <person name="Ovreas L."/>
            <person name="Rohde M."/>
            <person name="Galperin M.Y."/>
            <person name="Jogler C."/>
        </authorList>
    </citation>
    <scope>NUCLEOTIDE SEQUENCE [LARGE SCALE GENOMIC DNA]</scope>
    <source>
        <strain evidence="19 20">Mal52</strain>
    </source>
</reference>
<comment type="pathway">
    <text evidence="4 16">Amino-acid biosynthesis; L-threonine biosynthesis; L-threonine from L-aspartate: step 2/5.</text>
</comment>
<proteinExistence type="inferred from homology"/>
<evidence type="ECO:0000256" key="2">
    <source>
        <dbReference type="ARBA" id="ARBA00005021"/>
    </source>
</evidence>
<dbReference type="GO" id="GO:0051287">
    <property type="term" value="F:NAD binding"/>
    <property type="evidence" value="ECO:0007669"/>
    <property type="project" value="InterPro"/>
</dbReference>
<dbReference type="SUPFAM" id="SSF55347">
    <property type="entry name" value="Glyceraldehyde-3-phosphate dehydrogenase-like, C-terminal domain"/>
    <property type="match status" value="1"/>
</dbReference>
<dbReference type="EMBL" id="CP036276">
    <property type="protein sequence ID" value="QDU43289.1"/>
    <property type="molecule type" value="Genomic_DNA"/>
</dbReference>
<dbReference type="InterPro" id="IPR005986">
    <property type="entry name" value="Asp_semialdehyde_DH_beta"/>
</dbReference>
<comment type="pathway">
    <text evidence="3 16">Amino-acid biosynthesis; L-lysine biosynthesis via DAP pathway; (S)-tetrahydrodipicolinate from L-aspartate: step 2/4.</text>
</comment>
<dbReference type="CDD" id="cd18131">
    <property type="entry name" value="ASADH_C_bac_euk_like"/>
    <property type="match status" value="1"/>
</dbReference>
<evidence type="ECO:0000256" key="14">
    <source>
        <dbReference type="ARBA" id="ARBA00023167"/>
    </source>
</evidence>
<dbReference type="InterPro" id="IPR000534">
    <property type="entry name" value="Semialdehyde_DH_NAD-bd"/>
</dbReference>
<comment type="subunit">
    <text evidence="6 16">Homodimer.</text>
</comment>
<feature type="active site" description="Proton acceptor" evidence="16 17">
    <location>
        <position position="241"/>
    </location>
</feature>
<dbReference type="NCBIfam" id="TIGR01296">
    <property type="entry name" value="asd_B"/>
    <property type="match status" value="1"/>
</dbReference>
<keyword evidence="12 16" id="KW-0560">Oxidoreductase</keyword>
<dbReference type="InterPro" id="IPR012280">
    <property type="entry name" value="Semialdhyde_DH_dimer_dom"/>
</dbReference>
<dbReference type="PANTHER" id="PTHR46278">
    <property type="entry name" value="DEHYDROGENASE, PUTATIVE-RELATED"/>
    <property type="match status" value="1"/>
</dbReference>
<evidence type="ECO:0000256" key="1">
    <source>
        <dbReference type="ARBA" id="ARBA00002492"/>
    </source>
</evidence>
<dbReference type="GO" id="GO:0004073">
    <property type="term" value="F:aspartate-semialdehyde dehydrogenase activity"/>
    <property type="evidence" value="ECO:0007669"/>
    <property type="project" value="UniProtKB-UniRule"/>
</dbReference>
<dbReference type="GO" id="GO:0046983">
    <property type="term" value="F:protein dimerization activity"/>
    <property type="evidence" value="ECO:0007669"/>
    <property type="project" value="InterPro"/>
</dbReference>
<dbReference type="InterPro" id="IPR000319">
    <property type="entry name" value="Asp-semialdehyde_DH_CS"/>
</dbReference>
<dbReference type="AlphaFoldDB" id="A0A517ZLC5"/>
<dbReference type="HAMAP" id="MF_02121">
    <property type="entry name" value="ASADH"/>
    <property type="match status" value="1"/>
</dbReference>
<evidence type="ECO:0000256" key="6">
    <source>
        <dbReference type="ARBA" id="ARBA00011738"/>
    </source>
</evidence>
<keyword evidence="9 16" id="KW-0791">Threonine biosynthesis</keyword>
<feature type="binding site" evidence="16">
    <location>
        <position position="99"/>
    </location>
    <ligand>
        <name>phosphate</name>
        <dbReference type="ChEBI" id="CHEBI:43474"/>
    </ligand>
</feature>
<accession>A0A517ZLC5</accession>
<dbReference type="Pfam" id="PF01118">
    <property type="entry name" value="Semialdhyde_dh"/>
    <property type="match status" value="1"/>
</dbReference>
<dbReference type="GO" id="GO:0050661">
    <property type="term" value="F:NADP binding"/>
    <property type="evidence" value="ECO:0007669"/>
    <property type="project" value="UniProtKB-UniRule"/>
</dbReference>
<dbReference type="Gene3D" id="3.30.360.10">
    <property type="entry name" value="Dihydrodipicolinate Reductase, domain 2"/>
    <property type="match status" value="1"/>
</dbReference>
<dbReference type="SMART" id="SM00859">
    <property type="entry name" value="Semialdhyde_dh"/>
    <property type="match status" value="1"/>
</dbReference>
<feature type="binding site" evidence="16">
    <location>
        <position position="155"/>
    </location>
    <ligand>
        <name>substrate</name>
    </ligand>
</feature>
<dbReference type="UniPathway" id="UPA00034">
    <property type="reaction ID" value="UER00016"/>
</dbReference>
<evidence type="ECO:0000256" key="3">
    <source>
        <dbReference type="ARBA" id="ARBA00005076"/>
    </source>
</evidence>
<dbReference type="InterPro" id="IPR036291">
    <property type="entry name" value="NAD(P)-bd_dom_sf"/>
</dbReference>
<comment type="caution">
    <text evidence="16">Lacks conserved residue(s) required for the propagation of feature annotation.</text>
</comment>
<dbReference type="Proteomes" id="UP000319383">
    <property type="component" value="Chromosome"/>
</dbReference>
<feature type="domain" description="Semialdehyde dehydrogenase NAD-binding" evidence="18">
    <location>
        <begin position="4"/>
        <end position="119"/>
    </location>
</feature>
<dbReference type="KEGG" id="sdyn:Mal52_17610"/>
<feature type="binding site" evidence="16">
    <location>
        <begin position="11"/>
        <end position="14"/>
    </location>
    <ligand>
        <name>NADP(+)</name>
        <dbReference type="ChEBI" id="CHEBI:58349"/>
    </ligand>
</feature>
<feature type="binding site" evidence="16">
    <location>
        <begin position="158"/>
        <end position="159"/>
    </location>
    <ligand>
        <name>NADP(+)</name>
        <dbReference type="ChEBI" id="CHEBI:58349"/>
    </ligand>
</feature>
<evidence type="ECO:0000256" key="4">
    <source>
        <dbReference type="ARBA" id="ARBA00005097"/>
    </source>
</evidence>
<keyword evidence="8 16" id="KW-0028">Amino-acid biosynthesis</keyword>
<dbReference type="SUPFAM" id="SSF51735">
    <property type="entry name" value="NAD(P)-binding Rossmann-fold domains"/>
    <property type="match status" value="1"/>
</dbReference>
<comment type="catalytic activity">
    <reaction evidence="15 16">
        <text>L-aspartate 4-semialdehyde + phosphate + NADP(+) = 4-phospho-L-aspartate + NADPH + H(+)</text>
        <dbReference type="Rhea" id="RHEA:24284"/>
        <dbReference type="ChEBI" id="CHEBI:15378"/>
        <dbReference type="ChEBI" id="CHEBI:43474"/>
        <dbReference type="ChEBI" id="CHEBI:57535"/>
        <dbReference type="ChEBI" id="CHEBI:57783"/>
        <dbReference type="ChEBI" id="CHEBI:58349"/>
        <dbReference type="ChEBI" id="CHEBI:537519"/>
        <dbReference type="EC" id="1.2.1.11"/>
    </reaction>
</comment>
<evidence type="ECO:0000256" key="13">
    <source>
        <dbReference type="ARBA" id="ARBA00023154"/>
    </source>
</evidence>
<dbReference type="NCBIfam" id="NF011456">
    <property type="entry name" value="PRK14874.1"/>
    <property type="match status" value="1"/>
</dbReference>
<dbReference type="GO" id="GO:0009089">
    <property type="term" value="P:lysine biosynthetic process via diaminopimelate"/>
    <property type="evidence" value="ECO:0007669"/>
    <property type="project" value="UniProtKB-UniRule"/>
</dbReference>
<evidence type="ECO:0000256" key="10">
    <source>
        <dbReference type="ARBA" id="ARBA00022857"/>
    </source>
</evidence>
<feature type="binding site" evidence="16">
    <location>
        <begin position="39"/>
        <end position="40"/>
    </location>
    <ligand>
        <name>NADP(+)</name>
        <dbReference type="ChEBI" id="CHEBI:58349"/>
    </ligand>
</feature>
<evidence type="ECO:0000256" key="16">
    <source>
        <dbReference type="HAMAP-Rule" id="MF_02121"/>
    </source>
</evidence>
<comment type="similarity">
    <text evidence="5 16">Belongs to the aspartate-semialdehyde dehydrogenase family.</text>
</comment>
<dbReference type="EC" id="1.2.1.11" evidence="7 16"/>
<comment type="pathway">
    <text evidence="2 16">Amino-acid biosynthesis; L-methionine biosynthesis via de novo pathway; L-homoserine from L-aspartate: step 2/3.</text>
</comment>
<evidence type="ECO:0000313" key="20">
    <source>
        <dbReference type="Proteomes" id="UP000319383"/>
    </source>
</evidence>
<feature type="active site" description="Acyl-thioester intermediate" evidence="16 17">
    <location>
        <position position="128"/>
    </location>
</feature>
<dbReference type="Gene3D" id="3.40.50.720">
    <property type="entry name" value="NAD(P)-binding Rossmann-like Domain"/>
    <property type="match status" value="1"/>
</dbReference>
<name>A0A517ZLC5_9PLAN</name>
<keyword evidence="13 16" id="KW-0457">Lysine biosynthesis</keyword>
<evidence type="ECO:0000256" key="5">
    <source>
        <dbReference type="ARBA" id="ARBA00010584"/>
    </source>
</evidence>
<dbReference type="RefSeq" id="WP_145375417.1">
    <property type="nucleotide sequence ID" value="NZ_CP036276.1"/>
</dbReference>
<dbReference type="GO" id="GO:0009097">
    <property type="term" value="P:isoleucine biosynthetic process"/>
    <property type="evidence" value="ECO:0007669"/>
    <property type="project" value="UniProtKB-UniRule"/>
</dbReference>
<dbReference type="Pfam" id="PF02774">
    <property type="entry name" value="Semialdhyde_dhC"/>
    <property type="match status" value="1"/>
</dbReference>
<keyword evidence="14 16" id="KW-0486">Methionine biosynthesis</keyword>
<evidence type="ECO:0000313" key="19">
    <source>
        <dbReference type="EMBL" id="QDU43289.1"/>
    </source>
</evidence>
<feature type="binding site" evidence="16">
    <location>
        <position position="314"/>
    </location>
    <ligand>
        <name>NADP(+)</name>
        <dbReference type="ChEBI" id="CHEBI:58349"/>
    </ligand>
</feature>
<dbReference type="PANTHER" id="PTHR46278:SF2">
    <property type="entry name" value="ASPARTATE-SEMIALDEHYDE DEHYDROGENASE"/>
    <property type="match status" value="1"/>
</dbReference>
<dbReference type="UniPathway" id="UPA00050">
    <property type="reaction ID" value="UER00463"/>
</dbReference>
<evidence type="ECO:0000256" key="15">
    <source>
        <dbReference type="ARBA" id="ARBA00047891"/>
    </source>
</evidence>
<evidence type="ECO:0000256" key="8">
    <source>
        <dbReference type="ARBA" id="ARBA00022605"/>
    </source>
</evidence>
<dbReference type="InterPro" id="IPR012080">
    <property type="entry name" value="Asp_semialdehyde_DH"/>
</dbReference>
<dbReference type="UniPathway" id="UPA00051">
    <property type="reaction ID" value="UER00464"/>
</dbReference>
<evidence type="ECO:0000256" key="12">
    <source>
        <dbReference type="ARBA" id="ARBA00023002"/>
    </source>
</evidence>
<dbReference type="CDD" id="cd02316">
    <property type="entry name" value="VcASADH2_like_N"/>
    <property type="match status" value="1"/>
</dbReference>
<dbReference type="GO" id="GO:0071266">
    <property type="term" value="P:'de novo' L-methionine biosynthetic process"/>
    <property type="evidence" value="ECO:0007669"/>
    <property type="project" value="UniProtKB-UniRule"/>
</dbReference>
<sequence length="341" mass="36703">MFEKVALIGVTGAVGRIMLRLLEEREFPAKSYKFLASARSAGKTLTFNGGQHTIEELTHDCFDGCDLVIASTPDDIAAEYLPSAVKAGATVIDESGYWRMDPAVALVIPEVNPQAALDATGIIASPNCSTTQMVVALKALHDASPIRRVIVSTYQAVSGAGTQGSLDLVAGSKAHLEGDDYAYQAFAHPIAFNAIPQIGSEKSDGYTSEELKMVYETRKILGDESIQINPTCVRIPVANCHSESITVETERPISPTEARELFAKFPGIVVNDDLATGQYPLPSNCTDQDEVFVGRIRRDISHENGLSFWCVSDNLRKGAATNAIQIAELIAAHRFSKAGTK</sequence>
<keyword evidence="20" id="KW-1185">Reference proteome</keyword>
<dbReference type="GO" id="GO:0019877">
    <property type="term" value="P:diaminopimelate biosynthetic process"/>
    <property type="evidence" value="ECO:0007669"/>
    <property type="project" value="UniProtKB-UniRule"/>
</dbReference>
<organism evidence="19 20">
    <name type="scientific">Symmachiella dynata</name>
    <dbReference type="NCBI Taxonomy" id="2527995"/>
    <lineage>
        <taxon>Bacteria</taxon>
        <taxon>Pseudomonadati</taxon>
        <taxon>Planctomycetota</taxon>
        <taxon>Planctomycetia</taxon>
        <taxon>Planctomycetales</taxon>
        <taxon>Planctomycetaceae</taxon>
        <taxon>Symmachiella</taxon>
    </lineage>
</organism>
<feature type="binding site" evidence="16">
    <location>
        <position position="234"/>
    </location>
    <ligand>
        <name>substrate</name>
    </ligand>
</feature>
<keyword evidence="10 16" id="KW-0521">NADP</keyword>
<protein>
    <recommendedName>
        <fullName evidence="7 16">Aspartate-semialdehyde dehydrogenase</fullName>
        <shortName evidence="16">ASA dehydrogenase</shortName>
        <shortName evidence="16">ASADH</shortName>
        <ecNumber evidence="7 16">1.2.1.11</ecNumber>
    </recommendedName>
    <alternativeName>
        <fullName evidence="16">Aspartate-beta-semialdehyde dehydrogenase</fullName>
    </alternativeName>
</protein>
<gene>
    <name evidence="19" type="primary">asd2</name>
    <name evidence="16" type="synonym">asd</name>
    <name evidence="19" type="ORF">Mal52_17610</name>
</gene>
<evidence type="ECO:0000256" key="17">
    <source>
        <dbReference type="PIRSR" id="PIRSR000148-1"/>
    </source>
</evidence>
<evidence type="ECO:0000256" key="7">
    <source>
        <dbReference type="ARBA" id="ARBA00013120"/>
    </source>
</evidence>
<evidence type="ECO:0000256" key="9">
    <source>
        <dbReference type="ARBA" id="ARBA00022697"/>
    </source>
</evidence>
<keyword evidence="11 16" id="KW-0220">Diaminopimelate biosynthesis</keyword>
<dbReference type="PIRSF" id="PIRSF000148">
    <property type="entry name" value="ASA_dh"/>
    <property type="match status" value="1"/>
</dbReference>
<evidence type="ECO:0000256" key="11">
    <source>
        <dbReference type="ARBA" id="ARBA00022915"/>
    </source>
</evidence>
<comment type="function">
    <text evidence="1 16">Catalyzes the NADPH-dependent formation of L-aspartate-semialdehyde (L-ASA) by the reductive dephosphorylation of L-aspartyl-4-phosphate.</text>
</comment>
<dbReference type="GO" id="GO:0009088">
    <property type="term" value="P:threonine biosynthetic process"/>
    <property type="evidence" value="ECO:0007669"/>
    <property type="project" value="UniProtKB-UniRule"/>
</dbReference>